<feature type="compositionally biased region" description="Basic and acidic residues" evidence="1">
    <location>
        <begin position="18"/>
        <end position="30"/>
    </location>
</feature>
<gene>
    <name evidence="2" type="ORF">Pfra01_002066900</name>
</gene>
<organism evidence="2 3">
    <name type="scientific">Phytophthora fragariaefolia</name>
    <dbReference type="NCBI Taxonomy" id="1490495"/>
    <lineage>
        <taxon>Eukaryota</taxon>
        <taxon>Sar</taxon>
        <taxon>Stramenopiles</taxon>
        <taxon>Oomycota</taxon>
        <taxon>Peronosporomycetes</taxon>
        <taxon>Peronosporales</taxon>
        <taxon>Peronosporaceae</taxon>
        <taxon>Phytophthora</taxon>
    </lineage>
</organism>
<feature type="compositionally biased region" description="Polar residues" evidence="1">
    <location>
        <begin position="65"/>
        <end position="76"/>
    </location>
</feature>
<accession>A0A9W6XZQ3</accession>
<dbReference type="Proteomes" id="UP001165121">
    <property type="component" value="Unassembled WGS sequence"/>
</dbReference>
<comment type="caution">
    <text evidence="2">The sequence shown here is derived from an EMBL/GenBank/DDBJ whole genome shotgun (WGS) entry which is preliminary data.</text>
</comment>
<evidence type="ECO:0000313" key="2">
    <source>
        <dbReference type="EMBL" id="GMF51255.1"/>
    </source>
</evidence>
<keyword evidence="3" id="KW-1185">Reference proteome</keyword>
<sequence length="95" mass="10888">MDLAIKYEMTHFGEQARDLQHCHDKKKPWVDRAPSNGKPYTGKRSEKKVGSSLSRNPSVLKIEPASQQETWSQQGQLFPLKNKELEKQGNGQPRQ</sequence>
<dbReference type="OrthoDB" id="105920at2759"/>
<evidence type="ECO:0000256" key="1">
    <source>
        <dbReference type="SAM" id="MobiDB-lite"/>
    </source>
</evidence>
<name>A0A9W6XZQ3_9STRA</name>
<protein>
    <submittedName>
        <fullName evidence="2">Unnamed protein product</fullName>
    </submittedName>
</protein>
<feature type="region of interest" description="Disordered" evidence="1">
    <location>
        <begin position="18"/>
        <end position="95"/>
    </location>
</feature>
<reference evidence="2" key="1">
    <citation type="submission" date="2023-04" db="EMBL/GenBank/DDBJ databases">
        <title>Phytophthora fragariaefolia NBRC 109709.</title>
        <authorList>
            <person name="Ichikawa N."/>
            <person name="Sato H."/>
            <person name="Tonouchi N."/>
        </authorList>
    </citation>
    <scope>NUCLEOTIDE SEQUENCE</scope>
    <source>
        <strain evidence="2">NBRC 109709</strain>
    </source>
</reference>
<proteinExistence type="predicted"/>
<dbReference type="AlphaFoldDB" id="A0A9W6XZQ3"/>
<dbReference type="EMBL" id="BSXT01002849">
    <property type="protein sequence ID" value="GMF51255.1"/>
    <property type="molecule type" value="Genomic_DNA"/>
</dbReference>
<evidence type="ECO:0000313" key="3">
    <source>
        <dbReference type="Proteomes" id="UP001165121"/>
    </source>
</evidence>